<comment type="caution">
    <text evidence="7">The sequence shown here is derived from an EMBL/GenBank/DDBJ whole genome shotgun (WGS) entry which is preliminary data.</text>
</comment>
<dbReference type="AlphaFoldDB" id="A0A2H3G961"/>
<keyword evidence="2 6" id="KW-0812">Transmembrane</keyword>
<feature type="transmembrane region" description="Helical" evidence="6">
    <location>
        <begin position="47"/>
        <end position="65"/>
    </location>
</feature>
<dbReference type="GO" id="GO:0022857">
    <property type="term" value="F:transmembrane transporter activity"/>
    <property type="evidence" value="ECO:0007669"/>
    <property type="project" value="InterPro"/>
</dbReference>
<dbReference type="Proteomes" id="UP000219602">
    <property type="component" value="Chromosome 11"/>
</dbReference>
<dbReference type="GO" id="GO:0016020">
    <property type="term" value="C:membrane"/>
    <property type="evidence" value="ECO:0007669"/>
    <property type="project" value="UniProtKB-SubCell"/>
</dbReference>
<evidence type="ECO:0000256" key="1">
    <source>
        <dbReference type="ARBA" id="ARBA00004141"/>
    </source>
</evidence>
<evidence type="ECO:0000256" key="4">
    <source>
        <dbReference type="ARBA" id="ARBA00023136"/>
    </source>
</evidence>
<feature type="transmembrane region" description="Helical" evidence="6">
    <location>
        <begin position="174"/>
        <end position="197"/>
    </location>
</feature>
<dbReference type="PANTHER" id="PTHR10924">
    <property type="entry name" value="MAJOR FACILITATOR SUPERFAMILY PROTEIN-RELATED"/>
    <property type="match status" value="1"/>
</dbReference>
<dbReference type="Gene3D" id="1.20.1250.20">
    <property type="entry name" value="MFS general substrate transporter like domains"/>
    <property type="match status" value="1"/>
</dbReference>
<protein>
    <recommendedName>
        <fullName evidence="9">Major facilitator superfamily (MFS) profile domain-containing protein</fullName>
    </recommendedName>
</protein>
<gene>
    <name evidence="7" type="ORF">AU210_012672</name>
</gene>
<feature type="transmembrane region" description="Helical" evidence="6">
    <location>
        <begin position="349"/>
        <end position="372"/>
    </location>
</feature>
<name>A0A2H3G961_FUSOX</name>
<feature type="transmembrane region" description="Helical" evidence="6">
    <location>
        <begin position="323"/>
        <end position="343"/>
    </location>
</feature>
<dbReference type="InterPro" id="IPR036259">
    <property type="entry name" value="MFS_trans_sf"/>
</dbReference>
<reference evidence="7 8" key="2">
    <citation type="journal article" date="2017" name="Sci. Rep.">
        <title>A mobile pathogenicity chromosome in Fusarium oxysporum for infection of multiple cucurbit species.</title>
        <authorList>
            <person name="van Dam P."/>
            <person name="Fokkens L."/>
            <person name="Ayukawa Y."/>
            <person name="van der Gragt M."/>
            <person name="Ter Horst A."/>
            <person name="Brankovics B."/>
            <person name="Houterman P.M."/>
            <person name="Arie T."/>
            <person name="Rep M."/>
        </authorList>
    </citation>
    <scope>NUCLEOTIDE SEQUENCE [LARGE SCALE GENOMIC DNA]</scope>
    <source>
        <strain evidence="7 8">Forc016</strain>
    </source>
</reference>
<evidence type="ECO:0000256" key="6">
    <source>
        <dbReference type="SAM" id="Phobius"/>
    </source>
</evidence>
<keyword evidence="3 6" id="KW-1133">Transmembrane helix</keyword>
<proteinExistence type="predicted"/>
<dbReference type="InterPro" id="IPR011701">
    <property type="entry name" value="MFS"/>
</dbReference>
<evidence type="ECO:0000313" key="7">
    <source>
        <dbReference type="EMBL" id="PCD26240.1"/>
    </source>
</evidence>
<evidence type="ECO:0008006" key="9">
    <source>
        <dbReference type="Google" id="ProtNLM"/>
    </source>
</evidence>
<feature type="transmembrane region" description="Helical" evidence="6">
    <location>
        <begin position="294"/>
        <end position="311"/>
    </location>
</feature>
<feature type="transmembrane region" description="Helical" evidence="6">
    <location>
        <begin position="85"/>
        <end position="103"/>
    </location>
</feature>
<reference evidence="7 8" key="1">
    <citation type="journal article" date="2016" name="Environ. Microbiol.">
        <title>Effector profiles distinguish formae speciales of Fusarium oxysporum.</title>
        <authorList>
            <person name="van Dam P."/>
            <person name="Fokkens L."/>
            <person name="Schmidt S.M."/>
            <person name="Linmans J.H."/>
            <person name="Kistler H.C."/>
            <person name="Ma L.J."/>
            <person name="Rep M."/>
        </authorList>
    </citation>
    <scope>NUCLEOTIDE SEQUENCE [LARGE SCALE GENOMIC DNA]</scope>
    <source>
        <strain evidence="7 8">Forc016</strain>
    </source>
</reference>
<feature type="transmembrane region" description="Helical" evidence="6">
    <location>
        <begin position="258"/>
        <end position="282"/>
    </location>
</feature>
<feature type="transmembrane region" description="Helical" evidence="6">
    <location>
        <begin position="142"/>
        <end position="162"/>
    </location>
</feature>
<comment type="subcellular location">
    <subcellularLocation>
        <location evidence="1">Membrane</location>
        <topology evidence="1">Multi-pass membrane protein</topology>
    </subcellularLocation>
</comment>
<feature type="transmembrane region" description="Helical" evidence="6">
    <location>
        <begin position="110"/>
        <end position="130"/>
    </location>
</feature>
<dbReference type="SUPFAM" id="SSF103473">
    <property type="entry name" value="MFS general substrate transporter"/>
    <property type="match status" value="1"/>
</dbReference>
<feature type="transmembrane region" description="Helical" evidence="6">
    <location>
        <begin position="209"/>
        <end position="227"/>
    </location>
</feature>
<organism evidence="7 8">
    <name type="scientific">Fusarium oxysporum f. sp. radicis-cucumerinum</name>
    <dbReference type="NCBI Taxonomy" id="327505"/>
    <lineage>
        <taxon>Eukaryota</taxon>
        <taxon>Fungi</taxon>
        <taxon>Dikarya</taxon>
        <taxon>Ascomycota</taxon>
        <taxon>Pezizomycotina</taxon>
        <taxon>Sordariomycetes</taxon>
        <taxon>Hypocreomycetidae</taxon>
        <taxon>Hypocreales</taxon>
        <taxon>Nectriaceae</taxon>
        <taxon>Fusarium</taxon>
        <taxon>Fusarium oxysporum species complex</taxon>
    </lineage>
</organism>
<feature type="transmembrane region" description="Helical" evidence="6">
    <location>
        <begin position="384"/>
        <end position="406"/>
    </location>
</feature>
<evidence type="ECO:0000256" key="3">
    <source>
        <dbReference type="ARBA" id="ARBA00022989"/>
    </source>
</evidence>
<feature type="transmembrane region" description="Helical" evidence="6">
    <location>
        <begin position="418"/>
        <end position="438"/>
    </location>
</feature>
<accession>A0A2H3G961</accession>
<keyword evidence="5" id="KW-0325">Glycoprotein</keyword>
<dbReference type="InterPro" id="IPR049680">
    <property type="entry name" value="FLVCR1-2_SLC49-like"/>
</dbReference>
<dbReference type="PANTHER" id="PTHR10924:SF6">
    <property type="entry name" value="SOLUTE CARRIER FAMILY 49 MEMBER A3"/>
    <property type="match status" value="1"/>
</dbReference>
<keyword evidence="4 6" id="KW-0472">Membrane</keyword>
<evidence type="ECO:0000256" key="2">
    <source>
        <dbReference type="ARBA" id="ARBA00022692"/>
    </source>
</evidence>
<evidence type="ECO:0000256" key="5">
    <source>
        <dbReference type="ARBA" id="ARBA00023180"/>
    </source>
</evidence>
<dbReference type="EMBL" id="MABQ02000009">
    <property type="protein sequence ID" value="PCD26240.1"/>
    <property type="molecule type" value="Genomic_DNA"/>
</dbReference>
<sequence length="455" mass="48866">MANSLTTNDRKNDAAMQLQHLERYPSISQGTMMGNDVDPPKTYKRRFIGMVQLFVLNLCFTIAWIDLAPIVDFAAEHFGSSVPAINWFSTSFFLAALVAEYPASLVARRGLKLSMIVSGAFMVGGTWLMYGGTRIKSFSMALTGHCVIAIGQPFSLILAAPFSDAWFRSGSRATATAVSGLATILGSTIGQFIMAAWVESKDDVTQGVLYQSILLSAVCFTIPFIPAKPPTPPAPNTVHQISLSYTQEAKKLLSRPELYLAGIPFALTSGVFNAMSFLLFQICMPYGFTVDQCVIAGLLLIVPGLVVSLVAGRLADMFRCHLALLKGLALLDGAALLAFIWVAPSGNIGFLYSISSILSIGVIAPNGVAVEFITEIIYPLKPELALAAMWGTGQLLGAVLTIGCGYMNDAHGGLQPGVYLMVALGLVAVPLTWSLGVWGRREFVQLRRTAIQSHL</sequence>
<evidence type="ECO:0000313" key="8">
    <source>
        <dbReference type="Proteomes" id="UP000219602"/>
    </source>
</evidence>
<dbReference type="Pfam" id="PF07690">
    <property type="entry name" value="MFS_1"/>
    <property type="match status" value="1"/>
</dbReference>